<name>L0KZF7_METHD</name>
<reference evidence="2" key="1">
    <citation type="submission" date="2012-02" db="EMBL/GenBank/DDBJ databases">
        <title>Complete sequence of chromosome of Methanomethylovorans hollandica DSM 15978.</title>
        <authorList>
            <person name="Lucas S."/>
            <person name="Copeland A."/>
            <person name="Lapidus A."/>
            <person name="Glavina del Rio T."/>
            <person name="Dalin E."/>
            <person name="Tice H."/>
            <person name="Bruce D."/>
            <person name="Goodwin L."/>
            <person name="Pitluck S."/>
            <person name="Peters L."/>
            <person name="Mikhailova N."/>
            <person name="Held B."/>
            <person name="Kyrpides N."/>
            <person name="Mavromatis K."/>
            <person name="Ivanova N."/>
            <person name="Brettin T."/>
            <person name="Detter J.C."/>
            <person name="Han C."/>
            <person name="Larimer F."/>
            <person name="Land M."/>
            <person name="Hauser L."/>
            <person name="Markowitz V."/>
            <person name="Cheng J.-F."/>
            <person name="Hugenholtz P."/>
            <person name="Woyke T."/>
            <person name="Wu D."/>
            <person name="Spring S."/>
            <person name="Schroeder M."/>
            <person name="Brambilla E."/>
            <person name="Klenk H.-P."/>
            <person name="Eisen J.A."/>
        </authorList>
    </citation>
    <scope>NUCLEOTIDE SEQUENCE [LARGE SCALE GENOMIC DNA]</scope>
    <source>
        <strain evidence="2">DSM 15978 / NBRC 107637 / DMS1</strain>
    </source>
</reference>
<dbReference type="KEGG" id="mhz:Metho_1135"/>
<gene>
    <name evidence="1" type="ordered locus">Metho_1135</name>
</gene>
<proteinExistence type="predicted"/>
<dbReference type="EMBL" id="CP003362">
    <property type="protein sequence ID" value="AGB49369.1"/>
    <property type="molecule type" value="Genomic_DNA"/>
</dbReference>
<accession>L0KZF7</accession>
<dbReference type="HOGENOM" id="CLU_3163114_0_0_2"/>
<protein>
    <submittedName>
        <fullName evidence="1">Uncharacterized protein</fullName>
    </submittedName>
</protein>
<dbReference type="GeneID" id="43009706"/>
<organism evidence="1 2">
    <name type="scientific">Methanomethylovorans hollandica (strain DSM 15978 / NBRC 107637 / DMS1)</name>
    <dbReference type="NCBI Taxonomy" id="867904"/>
    <lineage>
        <taxon>Archaea</taxon>
        <taxon>Methanobacteriati</taxon>
        <taxon>Methanobacteriota</taxon>
        <taxon>Stenosarchaea group</taxon>
        <taxon>Methanomicrobia</taxon>
        <taxon>Methanosarcinales</taxon>
        <taxon>Methanosarcinaceae</taxon>
        <taxon>Methanomethylovorans</taxon>
    </lineage>
</organism>
<keyword evidence="2" id="KW-1185">Reference proteome</keyword>
<dbReference type="RefSeq" id="WP_015324535.1">
    <property type="nucleotide sequence ID" value="NC_019977.1"/>
</dbReference>
<dbReference type="Proteomes" id="UP000010866">
    <property type="component" value="Chromosome"/>
</dbReference>
<evidence type="ECO:0000313" key="1">
    <source>
        <dbReference type="EMBL" id="AGB49369.1"/>
    </source>
</evidence>
<dbReference type="AlphaFoldDB" id="L0KZF7"/>
<evidence type="ECO:0000313" key="2">
    <source>
        <dbReference type="Proteomes" id="UP000010866"/>
    </source>
</evidence>
<sequence>MTANIITLRPDSVKNLKRLDAETKKKIKEGLGFIEHEPHENNYIRYV</sequence>